<feature type="compositionally biased region" description="Basic and acidic residues" evidence="1">
    <location>
        <begin position="21"/>
        <end position="42"/>
    </location>
</feature>
<evidence type="ECO:0000313" key="2">
    <source>
        <dbReference type="EMBL" id="KAH8037431.1"/>
    </source>
</evidence>
<organism evidence="2 3">
    <name type="scientific">Rhipicephalus microplus</name>
    <name type="common">Cattle tick</name>
    <name type="synonym">Boophilus microplus</name>
    <dbReference type="NCBI Taxonomy" id="6941"/>
    <lineage>
        <taxon>Eukaryota</taxon>
        <taxon>Metazoa</taxon>
        <taxon>Ecdysozoa</taxon>
        <taxon>Arthropoda</taxon>
        <taxon>Chelicerata</taxon>
        <taxon>Arachnida</taxon>
        <taxon>Acari</taxon>
        <taxon>Parasitiformes</taxon>
        <taxon>Ixodida</taxon>
        <taxon>Ixodoidea</taxon>
        <taxon>Ixodidae</taxon>
        <taxon>Rhipicephalinae</taxon>
        <taxon>Rhipicephalus</taxon>
        <taxon>Boophilus</taxon>
    </lineage>
</organism>
<keyword evidence="3" id="KW-1185">Reference proteome</keyword>
<feature type="region of interest" description="Disordered" evidence="1">
    <location>
        <begin position="21"/>
        <end position="56"/>
    </location>
</feature>
<protein>
    <submittedName>
        <fullName evidence="2">Uncharacterized protein</fullName>
    </submittedName>
</protein>
<evidence type="ECO:0000313" key="3">
    <source>
        <dbReference type="Proteomes" id="UP000821866"/>
    </source>
</evidence>
<sequence length="227" mass="25743">MFNALEDTISELTAAQRREKLRVGRHRRGEERTTRAEPEKKGQTGGARQLFTKRATARRPIGARGAILYHIWKYATPSRRQKPVDLTSTIKHAEGIHRSPGPPAKTVSLVEYFLRVEEIQTCRKWQTGGAESRFSVPPPATVSRRILRSPAFSLSVGRRLSSSSPTGAETRFGRRLLPRLLVSIRRRLGNATYPDPLQKRRDPTFFSSKFFPGEGKPPKDRCTVTYF</sequence>
<dbReference type="Proteomes" id="UP000821866">
    <property type="component" value="Chromosome 10"/>
</dbReference>
<reference evidence="2" key="2">
    <citation type="submission" date="2021-09" db="EMBL/GenBank/DDBJ databases">
        <authorList>
            <person name="Jia N."/>
            <person name="Wang J."/>
            <person name="Shi W."/>
            <person name="Du L."/>
            <person name="Sun Y."/>
            <person name="Zhan W."/>
            <person name="Jiang J."/>
            <person name="Wang Q."/>
            <person name="Zhang B."/>
            <person name="Ji P."/>
            <person name="Sakyi L.B."/>
            <person name="Cui X."/>
            <person name="Yuan T."/>
            <person name="Jiang B."/>
            <person name="Yang W."/>
            <person name="Lam T.T.-Y."/>
            <person name="Chang Q."/>
            <person name="Ding S."/>
            <person name="Wang X."/>
            <person name="Zhu J."/>
            <person name="Ruan X."/>
            <person name="Zhao L."/>
            <person name="Wei J."/>
            <person name="Que T."/>
            <person name="Du C."/>
            <person name="Cheng J."/>
            <person name="Dai P."/>
            <person name="Han X."/>
            <person name="Huang E."/>
            <person name="Gao Y."/>
            <person name="Liu J."/>
            <person name="Shao H."/>
            <person name="Ye R."/>
            <person name="Li L."/>
            <person name="Wei W."/>
            <person name="Wang X."/>
            <person name="Wang C."/>
            <person name="Huo Q."/>
            <person name="Li W."/>
            <person name="Guo W."/>
            <person name="Chen H."/>
            <person name="Chen S."/>
            <person name="Zhou L."/>
            <person name="Zhou L."/>
            <person name="Ni X."/>
            <person name="Tian J."/>
            <person name="Zhou Y."/>
            <person name="Sheng Y."/>
            <person name="Liu T."/>
            <person name="Pan Y."/>
            <person name="Xia L."/>
            <person name="Li J."/>
            <person name="Zhao F."/>
            <person name="Cao W."/>
        </authorList>
    </citation>
    <scope>NUCLEOTIDE SEQUENCE</scope>
    <source>
        <strain evidence="2">Rmic-2018</strain>
        <tissue evidence="2">Larvae</tissue>
    </source>
</reference>
<comment type="caution">
    <text evidence="2">The sequence shown here is derived from an EMBL/GenBank/DDBJ whole genome shotgun (WGS) entry which is preliminary data.</text>
</comment>
<reference evidence="2" key="1">
    <citation type="journal article" date="2020" name="Cell">
        <title>Large-Scale Comparative Analyses of Tick Genomes Elucidate Their Genetic Diversity and Vector Capacities.</title>
        <authorList>
            <consortium name="Tick Genome and Microbiome Consortium (TIGMIC)"/>
            <person name="Jia N."/>
            <person name="Wang J."/>
            <person name="Shi W."/>
            <person name="Du L."/>
            <person name="Sun Y."/>
            <person name="Zhan W."/>
            <person name="Jiang J.F."/>
            <person name="Wang Q."/>
            <person name="Zhang B."/>
            <person name="Ji P."/>
            <person name="Bell-Sakyi L."/>
            <person name="Cui X.M."/>
            <person name="Yuan T.T."/>
            <person name="Jiang B.G."/>
            <person name="Yang W.F."/>
            <person name="Lam T.T."/>
            <person name="Chang Q.C."/>
            <person name="Ding S.J."/>
            <person name="Wang X.J."/>
            <person name="Zhu J.G."/>
            <person name="Ruan X.D."/>
            <person name="Zhao L."/>
            <person name="Wei J.T."/>
            <person name="Ye R.Z."/>
            <person name="Que T.C."/>
            <person name="Du C.H."/>
            <person name="Zhou Y.H."/>
            <person name="Cheng J.X."/>
            <person name="Dai P.F."/>
            <person name="Guo W.B."/>
            <person name="Han X.H."/>
            <person name="Huang E.J."/>
            <person name="Li L.F."/>
            <person name="Wei W."/>
            <person name="Gao Y.C."/>
            <person name="Liu J.Z."/>
            <person name="Shao H.Z."/>
            <person name="Wang X."/>
            <person name="Wang C.C."/>
            <person name="Yang T.C."/>
            <person name="Huo Q.B."/>
            <person name="Li W."/>
            <person name="Chen H.Y."/>
            <person name="Chen S.E."/>
            <person name="Zhou L.G."/>
            <person name="Ni X.B."/>
            <person name="Tian J.H."/>
            <person name="Sheng Y."/>
            <person name="Liu T."/>
            <person name="Pan Y.S."/>
            <person name="Xia L.Y."/>
            <person name="Li J."/>
            <person name="Zhao F."/>
            <person name="Cao W.C."/>
        </authorList>
    </citation>
    <scope>NUCLEOTIDE SEQUENCE</scope>
    <source>
        <strain evidence="2">Rmic-2018</strain>
    </source>
</reference>
<proteinExistence type="predicted"/>
<dbReference type="EMBL" id="JABSTU010000002">
    <property type="protein sequence ID" value="KAH8037431.1"/>
    <property type="molecule type" value="Genomic_DNA"/>
</dbReference>
<dbReference type="AlphaFoldDB" id="A0A9J6ET90"/>
<gene>
    <name evidence="2" type="ORF">HPB51_009986</name>
</gene>
<name>A0A9J6ET90_RHIMP</name>
<accession>A0A9J6ET90</accession>
<evidence type="ECO:0000256" key="1">
    <source>
        <dbReference type="SAM" id="MobiDB-lite"/>
    </source>
</evidence>